<organism evidence="1 2">
    <name type="scientific">Hassallia byssoidea VB512170</name>
    <dbReference type="NCBI Taxonomy" id="1304833"/>
    <lineage>
        <taxon>Bacteria</taxon>
        <taxon>Bacillati</taxon>
        <taxon>Cyanobacteriota</taxon>
        <taxon>Cyanophyceae</taxon>
        <taxon>Nostocales</taxon>
        <taxon>Tolypothrichaceae</taxon>
        <taxon>Hassallia</taxon>
    </lineage>
</organism>
<evidence type="ECO:0000313" key="1">
    <source>
        <dbReference type="EMBL" id="NEU74221.1"/>
    </source>
</evidence>
<reference evidence="1 2" key="1">
    <citation type="journal article" date="2015" name="Genome Announc.">
        <title>Draft Genome Sequence of Cyanobacterium Hassallia byssoidea Strain VB512170, Isolated from Monuments in India.</title>
        <authorList>
            <person name="Singh D."/>
            <person name="Chandrababunaidu M.M."/>
            <person name="Panda A."/>
            <person name="Sen D."/>
            <person name="Bhattacharyya S."/>
            <person name="Adhikary S.P."/>
            <person name="Tripathy S."/>
        </authorList>
    </citation>
    <scope>NUCLEOTIDE SEQUENCE [LARGE SCALE GENOMIC DNA]</scope>
    <source>
        <strain evidence="1 2">VB512170</strain>
    </source>
</reference>
<dbReference type="EMBL" id="JTCM02000037">
    <property type="protein sequence ID" value="NEU74221.1"/>
    <property type="molecule type" value="Genomic_DNA"/>
</dbReference>
<keyword evidence="2" id="KW-1185">Reference proteome</keyword>
<dbReference type="Proteomes" id="UP000031549">
    <property type="component" value="Unassembled WGS sequence"/>
</dbReference>
<sequence length="203" mass="23524">MANINIKQGIAYTWGSTPEERLMSFSCDRYIENSDEAYLGAINVKAPTQILFRWLCQLKVGSYSYDWIDRLERIVFPVQDSISDPPSPKQLLPGIENLAITQRVMGVFKLVEFETNRHLTIVMDDERAITMFGNIAASYVIFPISENTCRLILKGHIPYPRNIFWSWIRWVLPWGDLLMMRQQFLRLKNLAECQANCSAEVNI</sequence>
<evidence type="ECO:0000313" key="2">
    <source>
        <dbReference type="Proteomes" id="UP000031549"/>
    </source>
</evidence>
<gene>
    <name evidence="1" type="ORF">PI95_017050</name>
</gene>
<dbReference type="AlphaFoldDB" id="A0A846HCS6"/>
<protein>
    <submittedName>
        <fullName evidence="1">Uncharacterized protein</fullName>
    </submittedName>
</protein>
<accession>A0A846HCS6</accession>
<proteinExistence type="predicted"/>
<comment type="caution">
    <text evidence="1">The sequence shown here is derived from an EMBL/GenBank/DDBJ whole genome shotgun (WGS) entry which is preliminary data.</text>
</comment>
<dbReference type="RefSeq" id="WP_039740218.1">
    <property type="nucleotide sequence ID" value="NZ_JTCM02000037.1"/>
</dbReference>
<name>A0A846HCS6_9CYAN</name>